<name>A0AA36GA66_9BILA</name>
<accession>A0AA36GA66</accession>
<evidence type="ECO:0008006" key="3">
    <source>
        <dbReference type="Google" id="ProtNLM"/>
    </source>
</evidence>
<dbReference type="EMBL" id="CATQJA010002665">
    <property type="protein sequence ID" value="CAJ0583669.1"/>
    <property type="molecule type" value="Genomic_DNA"/>
</dbReference>
<keyword evidence="2" id="KW-1185">Reference proteome</keyword>
<feature type="non-terminal residue" evidence="1">
    <location>
        <position position="454"/>
    </location>
</feature>
<dbReference type="AlphaFoldDB" id="A0AA36GA66"/>
<organism evidence="1 2">
    <name type="scientific">Mesorhabditis spiculigera</name>
    <dbReference type="NCBI Taxonomy" id="96644"/>
    <lineage>
        <taxon>Eukaryota</taxon>
        <taxon>Metazoa</taxon>
        <taxon>Ecdysozoa</taxon>
        <taxon>Nematoda</taxon>
        <taxon>Chromadorea</taxon>
        <taxon>Rhabditida</taxon>
        <taxon>Rhabditina</taxon>
        <taxon>Rhabditomorpha</taxon>
        <taxon>Rhabditoidea</taxon>
        <taxon>Rhabditidae</taxon>
        <taxon>Mesorhabditinae</taxon>
        <taxon>Mesorhabditis</taxon>
    </lineage>
</organism>
<dbReference type="InterPro" id="IPR026728">
    <property type="entry name" value="BLTP3A/B"/>
</dbReference>
<gene>
    <name evidence="1" type="ORF">MSPICULIGERA_LOCUS21740</name>
</gene>
<dbReference type="PANTHER" id="PTHR22774:SF11">
    <property type="entry name" value="CHOREIN N-TERMINAL DOMAIN-CONTAINING PROTEIN"/>
    <property type="match status" value="1"/>
</dbReference>
<sequence>MASIIKNQLVKHLSKFARNLKPEQISLDVLRGKSELRNIELNEEVLTEVLELPTWMKITKAHCNRVAVRVPWTKLKTNPIELFLDEVTVSIRLDADRSPKPQQNPKKPDSIYADSGSYGFAEKIVEGMSIYVNTLEINFDSGAFGGSFMLSRLSVESRTPGWAIAKDLKKTRISCHNTNRTLVYKQVSWQLLRIEASARTAEETQRRNINAPLRLITSDGKIRITLKKDSTNGAVIHARIMMILEDILWVATLPQIRSAIAFYSHMMKIVNAAEKPPPDIPTPSKPNELITSSPNHHAKTNTNFARFDLDQTSYHMQRSDTAYSHRPSHRYLSKNASLFRQISLGSLHSSKRNSKWMENNLKNHLERMCEKQEETGKMRLGRSWPDLMSFNVVFRVYDINIQCVSDRKTKKDELQNMFTCDRHAKKSLPNDQYILFVEFANYYHPMTDKLPGWF</sequence>
<evidence type="ECO:0000313" key="2">
    <source>
        <dbReference type="Proteomes" id="UP001177023"/>
    </source>
</evidence>
<comment type="caution">
    <text evidence="1">The sequence shown here is derived from an EMBL/GenBank/DDBJ whole genome shotgun (WGS) entry which is preliminary data.</text>
</comment>
<reference evidence="1" key="1">
    <citation type="submission" date="2023-06" db="EMBL/GenBank/DDBJ databases">
        <authorList>
            <person name="Delattre M."/>
        </authorList>
    </citation>
    <scope>NUCLEOTIDE SEQUENCE</scope>
    <source>
        <strain evidence="1">AF72</strain>
    </source>
</reference>
<proteinExistence type="predicted"/>
<dbReference type="PANTHER" id="PTHR22774">
    <property type="entry name" value="CHOREIN N-TERMINAL DOMAIN-CONTAINING PROTEIN"/>
    <property type="match status" value="1"/>
</dbReference>
<protein>
    <recommendedName>
        <fullName evidence="3">Chorein N-terminal domain-containing protein</fullName>
    </recommendedName>
</protein>
<dbReference type="Proteomes" id="UP001177023">
    <property type="component" value="Unassembled WGS sequence"/>
</dbReference>
<evidence type="ECO:0000313" key="1">
    <source>
        <dbReference type="EMBL" id="CAJ0583669.1"/>
    </source>
</evidence>
<dbReference type="Pfam" id="PF24917">
    <property type="entry name" value="BLTP3A_B"/>
    <property type="match status" value="2"/>
</dbReference>